<protein>
    <submittedName>
        <fullName evidence="2">DUF1129 domain-containing protein</fullName>
    </submittedName>
</protein>
<dbReference type="PANTHER" id="PTHR41307">
    <property type="entry name" value="MEMBRANE PROTEIN-RELATED"/>
    <property type="match status" value="1"/>
</dbReference>
<keyword evidence="1" id="KW-0812">Transmembrane</keyword>
<dbReference type="AlphaFoldDB" id="A0A317L431"/>
<dbReference type="OrthoDB" id="1655249at2"/>
<keyword evidence="1" id="KW-1133">Transmembrane helix</keyword>
<comment type="caution">
    <text evidence="2">The sequence shown here is derived from an EMBL/GenBank/DDBJ whole genome shotgun (WGS) entry which is preliminary data.</text>
</comment>
<dbReference type="EMBL" id="QGTD01000001">
    <property type="protein sequence ID" value="PWU70276.1"/>
    <property type="molecule type" value="Genomic_DNA"/>
</dbReference>
<dbReference type="SUPFAM" id="SSF158560">
    <property type="entry name" value="BH3980-like"/>
    <property type="match status" value="1"/>
</dbReference>
<dbReference type="Gene3D" id="1.10.1900.10">
    <property type="entry name" value="c-terminal domain of poly(a) binding protein"/>
    <property type="match status" value="1"/>
</dbReference>
<organism evidence="2 3">
    <name type="scientific">Gracilibacillus dipsosauri</name>
    <dbReference type="NCBI Taxonomy" id="178340"/>
    <lineage>
        <taxon>Bacteria</taxon>
        <taxon>Bacillati</taxon>
        <taxon>Bacillota</taxon>
        <taxon>Bacilli</taxon>
        <taxon>Bacillales</taxon>
        <taxon>Bacillaceae</taxon>
        <taxon>Gracilibacillus</taxon>
    </lineage>
</organism>
<feature type="transmembrane region" description="Helical" evidence="1">
    <location>
        <begin position="129"/>
        <end position="156"/>
    </location>
</feature>
<feature type="transmembrane region" description="Helical" evidence="1">
    <location>
        <begin position="94"/>
        <end position="117"/>
    </location>
</feature>
<proteinExistence type="predicted"/>
<dbReference type="RefSeq" id="WP_109982835.1">
    <property type="nucleotide sequence ID" value="NZ_JAJUIE010000052.1"/>
</dbReference>
<feature type="transmembrane region" description="Helical" evidence="1">
    <location>
        <begin position="168"/>
        <end position="192"/>
    </location>
</feature>
<name>A0A317L431_9BACI</name>
<reference evidence="2 3" key="1">
    <citation type="submission" date="2018-05" db="EMBL/GenBank/DDBJ databases">
        <title>Genomic analysis of Gracilibacillus dipsosauri DD1 reveals novel features of a salt-tolerant amylase.</title>
        <authorList>
            <person name="Deutch C.E."/>
            <person name="Yang S."/>
        </authorList>
    </citation>
    <scope>NUCLEOTIDE SEQUENCE [LARGE SCALE GENOMIC DNA]</scope>
    <source>
        <strain evidence="2 3">DD1</strain>
    </source>
</reference>
<gene>
    <name evidence="2" type="ORF">DLJ74_00075</name>
</gene>
<evidence type="ECO:0000313" key="3">
    <source>
        <dbReference type="Proteomes" id="UP000245624"/>
    </source>
</evidence>
<evidence type="ECO:0000313" key="2">
    <source>
        <dbReference type="EMBL" id="PWU70276.1"/>
    </source>
</evidence>
<feature type="transmembrane region" description="Helical" evidence="1">
    <location>
        <begin position="204"/>
        <end position="221"/>
    </location>
</feature>
<keyword evidence="3" id="KW-1185">Reference proteome</keyword>
<dbReference type="Proteomes" id="UP000245624">
    <property type="component" value="Unassembled WGS sequence"/>
</dbReference>
<dbReference type="InterPro" id="IPR009214">
    <property type="entry name" value="DUF1129"/>
</dbReference>
<accession>A0A317L431</accession>
<sequence>MDASVLIEQNNQKRKLLNEENKKVYEEMLLYVRLFFNKSEQESEEILMELLDHLLDAQGEGKSAKEVFGDDPRQYANEIIGELPKMITPKRVKVGLMAIFYFLAVTTFLNGVVHSILYFGFGKGDQEKIYYIGTLALEAITSIIIVFVAMYAIFAYLKWSCFKDINKVLESVLFGFCFGALPFGLFLTMFIIMPDFGMSVQIPVYWLIGISIVFYVLATYFKKTS</sequence>
<evidence type="ECO:0000256" key="1">
    <source>
        <dbReference type="SAM" id="Phobius"/>
    </source>
</evidence>
<dbReference type="PANTHER" id="PTHR41307:SF1">
    <property type="entry name" value="MEMBRANE PROTEIN"/>
    <property type="match status" value="1"/>
</dbReference>
<dbReference type="Pfam" id="PF06570">
    <property type="entry name" value="DUF1129"/>
    <property type="match status" value="1"/>
</dbReference>
<keyword evidence="1" id="KW-0472">Membrane</keyword>